<proteinExistence type="predicted"/>
<reference evidence="1 2" key="1">
    <citation type="journal article" date="2011" name="Stand. Genomic Sci.">
        <title>Complete genome sequence of the hyperthermophilic chemolithoautotroph Pyrolobus fumarii type strain (1A).</title>
        <authorList>
            <person name="Anderson I."/>
            <person name="Goker M."/>
            <person name="Nolan M."/>
            <person name="Lucas S."/>
            <person name="Hammon N."/>
            <person name="Deshpande S."/>
            <person name="Cheng J.F."/>
            <person name="Tapia R."/>
            <person name="Han C."/>
            <person name="Goodwin L."/>
            <person name="Pitluck S."/>
            <person name="Huntemann M."/>
            <person name="Liolios K."/>
            <person name="Ivanova N."/>
            <person name="Pagani I."/>
            <person name="Mavromatis K."/>
            <person name="Ovchinikova G."/>
            <person name="Pati A."/>
            <person name="Chen A."/>
            <person name="Palaniappan K."/>
            <person name="Land M."/>
            <person name="Hauser L."/>
            <person name="Brambilla E.M."/>
            <person name="Huber H."/>
            <person name="Yasawong M."/>
            <person name="Rohde M."/>
            <person name="Spring S."/>
            <person name="Abt B."/>
            <person name="Sikorski J."/>
            <person name="Wirth R."/>
            <person name="Detter J.C."/>
            <person name="Woyke T."/>
            <person name="Bristow J."/>
            <person name="Eisen J.A."/>
            <person name="Markowitz V."/>
            <person name="Hugenholtz P."/>
            <person name="Kyrpides N.C."/>
            <person name="Klenk H.P."/>
            <person name="Lapidus A."/>
        </authorList>
    </citation>
    <scope>NUCLEOTIDE SEQUENCE [LARGE SCALE GENOMIC DNA]</scope>
    <source>
        <strain evidence="2">DSM 11204 / 1A</strain>
    </source>
</reference>
<dbReference type="GeneID" id="11138898"/>
<dbReference type="HOGENOM" id="CLU_1017876_0_0_2"/>
<protein>
    <recommendedName>
        <fullName evidence="3">Radical SAM domain protein</fullName>
    </recommendedName>
</protein>
<keyword evidence="2" id="KW-1185">Reference proteome</keyword>
<dbReference type="KEGG" id="pfm:Pyrfu_1709"/>
<evidence type="ECO:0008006" key="3">
    <source>
        <dbReference type="Google" id="ProtNLM"/>
    </source>
</evidence>
<evidence type="ECO:0000313" key="1">
    <source>
        <dbReference type="EMBL" id="AEM39565.1"/>
    </source>
</evidence>
<gene>
    <name evidence="1" type="ordered locus">Pyrfu_1709</name>
</gene>
<accession>G0ECJ5</accession>
<dbReference type="AlphaFoldDB" id="G0ECJ5"/>
<dbReference type="STRING" id="694429.Pyrfu_1709"/>
<dbReference type="Proteomes" id="UP000001037">
    <property type="component" value="Chromosome"/>
</dbReference>
<dbReference type="eggNOG" id="arCOG00948">
    <property type="taxonomic scope" value="Archaea"/>
</dbReference>
<organism evidence="1 2">
    <name type="scientific">Pyrolobus fumarii (strain DSM 11204 / 1A)</name>
    <dbReference type="NCBI Taxonomy" id="694429"/>
    <lineage>
        <taxon>Archaea</taxon>
        <taxon>Thermoproteota</taxon>
        <taxon>Thermoprotei</taxon>
        <taxon>Desulfurococcales</taxon>
        <taxon>Pyrodictiaceae</taxon>
        <taxon>Pyrolobus</taxon>
    </lineage>
</organism>
<evidence type="ECO:0000313" key="2">
    <source>
        <dbReference type="Proteomes" id="UP000001037"/>
    </source>
</evidence>
<dbReference type="InParanoid" id="G0ECJ5"/>
<dbReference type="EMBL" id="CP002838">
    <property type="protein sequence ID" value="AEM39565.1"/>
    <property type="molecule type" value="Genomic_DNA"/>
</dbReference>
<sequence length="273" mass="30969">MEEVPLYSVCPGCLAVRVVVPGGGFECDACWWNEYRDATSLAVKALTDKLLMDKLSITRAEIVVIDGPDPIEARADAIASILSSLGGSRIVRVVKTLGLIGHDKLEKVVKNVDAVIVELAVFAVKSKPREFTKVYETLEWLVKKNVHVELLFPYAVRGAKTILTDIVMRWKVPTTVLVVDENLYDEAYKTVDKLRSENHPVFLHEDTSYTLLDYKCPYCGEILVERRPWRVMRRYTPPNEPSRVTCPSCKREVALLDLAPVKRPRIKRRVVIY</sequence>
<dbReference type="RefSeq" id="WP_014027242.1">
    <property type="nucleotide sequence ID" value="NC_015931.1"/>
</dbReference>
<dbReference type="OrthoDB" id="9573at2157"/>
<name>G0ECJ5_PYRF1</name>